<name>A0A840HX71_9SPHN</name>
<dbReference type="InterPro" id="IPR051257">
    <property type="entry name" value="Diverse_CBS-Domain"/>
</dbReference>
<dbReference type="EMBL" id="JACHOV010000009">
    <property type="protein sequence ID" value="MBB4642118.1"/>
    <property type="molecule type" value="Genomic_DNA"/>
</dbReference>
<evidence type="ECO:0000313" key="5">
    <source>
        <dbReference type="EMBL" id="MBB4642118.1"/>
    </source>
</evidence>
<keyword evidence="6" id="KW-1185">Reference proteome</keyword>
<dbReference type="InterPro" id="IPR000644">
    <property type="entry name" value="CBS_dom"/>
</dbReference>
<dbReference type="SUPFAM" id="SSF54631">
    <property type="entry name" value="CBS-domain pair"/>
    <property type="match status" value="1"/>
</dbReference>
<dbReference type="RefSeq" id="WP_184475896.1">
    <property type="nucleotide sequence ID" value="NZ_JACHOV010000009.1"/>
</dbReference>
<proteinExistence type="predicted"/>
<dbReference type="InterPro" id="IPR046342">
    <property type="entry name" value="CBS_dom_sf"/>
</dbReference>
<dbReference type="Pfam" id="PF00571">
    <property type="entry name" value="CBS"/>
    <property type="match status" value="2"/>
</dbReference>
<protein>
    <submittedName>
        <fullName evidence="5">CBS domain-containing protein</fullName>
    </submittedName>
</protein>
<organism evidence="5 6">
    <name type="scientific">Rhizorhapis suberifaciens</name>
    <name type="common">corky root of lettuce</name>
    <dbReference type="NCBI Taxonomy" id="13656"/>
    <lineage>
        <taxon>Bacteria</taxon>
        <taxon>Pseudomonadati</taxon>
        <taxon>Pseudomonadota</taxon>
        <taxon>Alphaproteobacteria</taxon>
        <taxon>Sphingomonadales</taxon>
        <taxon>Sphingomonadaceae</taxon>
        <taxon>Rhizorhapis</taxon>
    </lineage>
</organism>
<dbReference type="Gene3D" id="3.10.580.10">
    <property type="entry name" value="CBS-domain"/>
    <property type="match status" value="1"/>
</dbReference>
<evidence type="ECO:0000259" key="4">
    <source>
        <dbReference type="PROSITE" id="PS51371"/>
    </source>
</evidence>
<evidence type="ECO:0000256" key="2">
    <source>
        <dbReference type="PROSITE-ProRule" id="PRU00703"/>
    </source>
</evidence>
<keyword evidence="1 2" id="KW-0129">CBS domain</keyword>
<feature type="domain" description="CBS" evidence="4">
    <location>
        <begin position="14"/>
        <end position="71"/>
    </location>
</feature>
<dbReference type="Proteomes" id="UP000575068">
    <property type="component" value="Unassembled WGS sequence"/>
</dbReference>
<gene>
    <name evidence="5" type="ORF">HNQ99_002440</name>
</gene>
<sequence length="152" mass="15916">MATINAGPRVAEAMSQGLWTAAPDMTIQQAVEFMAAEGLDMLTIEDSGGCVAGIISREIATDAAARNIGDLPVTAIMEPLREICHPGDRLERAKALMSALGTHDLPVCDKNGHPLGIISFGAKSNRSLYPTAMPTSFRPTGAGGSGRFPTLH</sequence>
<evidence type="ECO:0000313" key="6">
    <source>
        <dbReference type="Proteomes" id="UP000575068"/>
    </source>
</evidence>
<dbReference type="CDD" id="cd02205">
    <property type="entry name" value="CBS_pair_SF"/>
    <property type="match status" value="1"/>
</dbReference>
<evidence type="ECO:0000256" key="1">
    <source>
        <dbReference type="ARBA" id="ARBA00023122"/>
    </source>
</evidence>
<dbReference type="PANTHER" id="PTHR43080:SF2">
    <property type="entry name" value="CBS DOMAIN-CONTAINING PROTEIN"/>
    <property type="match status" value="1"/>
</dbReference>
<dbReference type="PANTHER" id="PTHR43080">
    <property type="entry name" value="CBS DOMAIN-CONTAINING PROTEIN CBSX3, MITOCHONDRIAL"/>
    <property type="match status" value="1"/>
</dbReference>
<accession>A0A840HX71</accession>
<feature type="region of interest" description="Disordered" evidence="3">
    <location>
        <begin position="131"/>
        <end position="152"/>
    </location>
</feature>
<dbReference type="AlphaFoldDB" id="A0A840HX71"/>
<comment type="caution">
    <text evidence="5">The sequence shown here is derived from an EMBL/GenBank/DDBJ whole genome shotgun (WGS) entry which is preliminary data.</text>
</comment>
<reference evidence="5 6" key="1">
    <citation type="submission" date="2020-08" db="EMBL/GenBank/DDBJ databases">
        <title>Genomic Encyclopedia of Type Strains, Phase IV (KMG-IV): sequencing the most valuable type-strain genomes for metagenomic binning, comparative biology and taxonomic classification.</title>
        <authorList>
            <person name="Goeker M."/>
        </authorList>
    </citation>
    <scope>NUCLEOTIDE SEQUENCE [LARGE SCALE GENOMIC DNA]</scope>
    <source>
        <strain evidence="5 6">DSM 7465</strain>
    </source>
</reference>
<dbReference type="PROSITE" id="PS51371">
    <property type="entry name" value="CBS"/>
    <property type="match status" value="1"/>
</dbReference>
<evidence type="ECO:0000256" key="3">
    <source>
        <dbReference type="SAM" id="MobiDB-lite"/>
    </source>
</evidence>